<dbReference type="EMBL" id="NRJH01000031">
    <property type="protein sequence ID" value="RIY32649.1"/>
    <property type="molecule type" value="Genomic_DNA"/>
</dbReference>
<name>A0A3A1Y5W8_9GAMM</name>
<feature type="transmembrane region" description="Helical" evidence="1">
    <location>
        <begin position="96"/>
        <end position="116"/>
    </location>
</feature>
<keyword evidence="1" id="KW-1133">Transmembrane helix</keyword>
<feature type="transmembrane region" description="Helical" evidence="1">
    <location>
        <begin position="21"/>
        <end position="39"/>
    </location>
</feature>
<organism evidence="2 3">
    <name type="scientific">Psittacicella melopsittaci</name>
    <dbReference type="NCBI Taxonomy" id="2028576"/>
    <lineage>
        <taxon>Bacteria</taxon>
        <taxon>Pseudomonadati</taxon>
        <taxon>Pseudomonadota</taxon>
        <taxon>Gammaproteobacteria</taxon>
        <taxon>Pasteurellales</taxon>
        <taxon>Psittacicellaceae</taxon>
        <taxon>Psittacicella</taxon>
    </lineage>
</organism>
<reference evidence="2 3" key="1">
    <citation type="submission" date="2017-08" db="EMBL/GenBank/DDBJ databases">
        <title>Reclassification of Bisgaard taxon 37 and 44.</title>
        <authorList>
            <person name="Christensen H."/>
        </authorList>
    </citation>
    <scope>NUCLEOTIDE SEQUENCE [LARGE SCALE GENOMIC DNA]</scope>
    <source>
        <strain evidence="2 3">B96_4</strain>
    </source>
</reference>
<evidence type="ECO:0000313" key="2">
    <source>
        <dbReference type="EMBL" id="RIY32649.1"/>
    </source>
</evidence>
<gene>
    <name evidence="2" type="ORF">CJP74_03970</name>
</gene>
<feature type="transmembrane region" description="Helical" evidence="1">
    <location>
        <begin position="128"/>
        <end position="146"/>
    </location>
</feature>
<evidence type="ECO:0000313" key="3">
    <source>
        <dbReference type="Proteomes" id="UP000266258"/>
    </source>
</evidence>
<evidence type="ECO:0000256" key="1">
    <source>
        <dbReference type="SAM" id="Phobius"/>
    </source>
</evidence>
<dbReference type="Proteomes" id="UP000266258">
    <property type="component" value="Unassembled WGS sequence"/>
</dbReference>
<dbReference type="RefSeq" id="WP_119496971.1">
    <property type="nucleotide sequence ID" value="NZ_NRJH01000031.1"/>
</dbReference>
<keyword evidence="1" id="KW-0472">Membrane</keyword>
<proteinExistence type="predicted"/>
<keyword evidence="3" id="KW-1185">Reference proteome</keyword>
<dbReference type="OrthoDB" id="9973494at2"/>
<feature type="transmembrane region" description="Helical" evidence="1">
    <location>
        <begin position="158"/>
        <end position="175"/>
    </location>
</feature>
<feature type="transmembrane region" description="Helical" evidence="1">
    <location>
        <begin position="59"/>
        <end position="84"/>
    </location>
</feature>
<sequence length="218" mass="25209">MHFARNIFAVSSLNYFKLFKGMLFVLFITALTLLLSWVLDPYVTSLGKKIELVGFWQVVTWGSLLHLSFYLSPLLLFLVLTSLFAALKRGRGRVKLLVFSLLAFAVSFTWSCYLMDAEQVFLTSVYETLGLGYLFVLCMYLQKFYLPCRSRSLAWGRNFLLTLAIFLSSLVMFYHSQSQELLTWQGASYFVIASLTYACFQTLINVFLPRMRRRLGSY</sequence>
<comment type="caution">
    <text evidence="2">The sequence shown here is derived from an EMBL/GenBank/DDBJ whole genome shotgun (WGS) entry which is preliminary data.</text>
</comment>
<dbReference type="AlphaFoldDB" id="A0A3A1Y5W8"/>
<accession>A0A3A1Y5W8</accession>
<feature type="transmembrane region" description="Helical" evidence="1">
    <location>
        <begin position="187"/>
        <end position="208"/>
    </location>
</feature>
<protein>
    <submittedName>
        <fullName evidence="2">Uncharacterized protein</fullName>
    </submittedName>
</protein>
<keyword evidence="1" id="KW-0812">Transmembrane</keyword>